<evidence type="ECO:0000313" key="2">
    <source>
        <dbReference type="Proteomes" id="UP000265566"/>
    </source>
</evidence>
<dbReference type="EMBL" id="PSQE01000001">
    <property type="protein sequence ID" value="RHN82601.1"/>
    <property type="molecule type" value="Genomic_DNA"/>
</dbReference>
<reference evidence="2" key="1">
    <citation type="journal article" date="2018" name="Nat. Plants">
        <title>Whole-genome landscape of Medicago truncatula symbiotic genes.</title>
        <authorList>
            <person name="Pecrix Y."/>
            <person name="Staton S.E."/>
            <person name="Sallet E."/>
            <person name="Lelandais-Briere C."/>
            <person name="Moreau S."/>
            <person name="Carrere S."/>
            <person name="Blein T."/>
            <person name="Jardinaud M.F."/>
            <person name="Latrasse D."/>
            <person name="Zouine M."/>
            <person name="Zahm M."/>
            <person name="Kreplak J."/>
            <person name="Mayjonade B."/>
            <person name="Satge C."/>
            <person name="Perez M."/>
            <person name="Cauet S."/>
            <person name="Marande W."/>
            <person name="Chantry-Darmon C."/>
            <person name="Lopez-Roques C."/>
            <person name="Bouchez O."/>
            <person name="Berard A."/>
            <person name="Debelle F."/>
            <person name="Munos S."/>
            <person name="Bendahmane A."/>
            <person name="Berges H."/>
            <person name="Niebel A."/>
            <person name="Buitink J."/>
            <person name="Frugier F."/>
            <person name="Benhamed M."/>
            <person name="Crespi M."/>
            <person name="Gouzy J."/>
            <person name="Gamas P."/>
        </authorList>
    </citation>
    <scope>NUCLEOTIDE SEQUENCE [LARGE SCALE GENOMIC DNA]</scope>
    <source>
        <strain evidence="2">cv. Jemalong A17</strain>
    </source>
</reference>
<comment type="caution">
    <text evidence="1">The sequence shown here is derived from an EMBL/GenBank/DDBJ whole genome shotgun (WGS) entry which is preliminary data.</text>
</comment>
<dbReference type="Proteomes" id="UP000265566">
    <property type="component" value="Chromosome 1"/>
</dbReference>
<dbReference type="Gramene" id="rna6776">
    <property type="protein sequence ID" value="RHN82601.1"/>
    <property type="gene ID" value="gene6776"/>
</dbReference>
<accession>A0A396K1F4</accession>
<organism evidence="1 2">
    <name type="scientific">Medicago truncatula</name>
    <name type="common">Barrel medic</name>
    <name type="synonym">Medicago tribuloides</name>
    <dbReference type="NCBI Taxonomy" id="3880"/>
    <lineage>
        <taxon>Eukaryota</taxon>
        <taxon>Viridiplantae</taxon>
        <taxon>Streptophyta</taxon>
        <taxon>Embryophyta</taxon>
        <taxon>Tracheophyta</taxon>
        <taxon>Spermatophyta</taxon>
        <taxon>Magnoliopsida</taxon>
        <taxon>eudicotyledons</taxon>
        <taxon>Gunneridae</taxon>
        <taxon>Pentapetalae</taxon>
        <taxon>rosids</taxon>
        <taxon>fabids</taxon>
        <taxon>Fabales</taxon>
        <taxon>Fabaceae</taxon>
        <taxon>Papilionoideae</taxon>
        <taxon>50 kb inversion clade</taxon>
        <taxon>NPAAA clade</taxon>
        <taxon>Hologalegina</taxon>
        <taxon>IRL clade</taxon>
        <taxon>Trifolieae</taxon>
        <taxon>Medicago</taxon>
    </lineage>
</organism>
<sequence length="48" mass="5694">MTERETVELSIKTFSPIENSQPYCGLFLQQSILLKLIRRFKQRHWAVG</sequence>
<name>A0A396K1F4_MEDTR</name>
<proteinExistence type="predicted"/>
<evidence type="ECO:0000313" key="1">
    <source>
        <dbReference type="EMBL" id="RHN82601.1"/>
    </source>
</evidence>
<gene>
    <name evidence="1" type="ORF">MtrunA17_Chr1g0211581</name>
</gene>
<dbReference type="AlphaFoldDB" id="A0A396K1F4"/>
<protein>
    <submittedName>
        <fullName evidence="1">Uncharacterized protein</fullName>
    </submittedName>
</protein>